<dbReference type="InterPro" id="IPR045584">
    <property type="entry name" value="Pilin-like"/>
</dbReference>
<dbReference type="Pfam" id="PF07963">
    <property type="entry name" value="N_methyl"/>
    <property type="match status" value="1"/>
</dbReference>
<feature type="transmembrane region" description="Helical" evidence="1">
    <location>
        <begin position="20"/>
        <end position="40"/>
    </location>
</feature>
<dbReference type="OrthoDB" id="468456at2"/>
<evidence type="ECO:0000313" key="3">
    <source>
        <dbReference type="Proteomes" id="UP000180235"/>
    </source>
</evidence>
<dbReference type="KEGG" id="glt:GlitD10_2538"/>
<keyword evidence="1" id="KW-0472">Membrane</keyword>
<protein>
    <recommendedName>
        <fullName evidence="4">Prepilin-type N-terminal cleavage/methylation domain-containing protein</fullName>
    </recommendedName>
</protein>
<keyword evidence="3" id="KW-1185">Reference proteome</keyword>
<reference evidence="2 3" key="1">
    <citation type="submission" date="2016-10" db="EMBL/GenBank/DDBJ databases">
        <title>Description of Gloeomargarita lithophora gen. nov., sp. nov., a thylakoid-bearing basal-branching cyanobacterium with intracellular carbonates, and proposal for Gloeomargaritales ord. nov.</title>
        <authorList>
            <person name="Moreira D."/>
            <person name="Tavera R."/>
            <person name="Benzerara K."/>
            <person name="Skouri-Panet F."/>
            <person name="Couradeau E."/>
            <person name="Gerard E."/>
            <person name="Loussert C."/>
            <person name="Novelo E."/>
            <person name="Zivanovic Y."/>
            <person name="Lopez-Garcia P."/>
        </authorList>
    </citation>
    <scope>NUCLEOTIDE SEQUENCE [LARGE SCALE GENOMIC DNA]</scope>
    <source>
        <strain evidence="2 3">D10</strain>
    </source>
</reference>
<proteinExistence type="predicted"/>
<keyword evidence="1" id="KW-0812">Transmembrane</keyword>
<name>A0A1J0AG09_9CYAN</name>
<organism evidence="2 3">
    <name type="scientific">Gloeomargarita lithophora Alchichica-D10</name>
    <dbReference type="NCBI Taxonomy" id="1188229"/>
    <lineage>
        <taxon>Bacteria</taxon>
        <taxon>Bacillati</taxon>
        <taxon>Cyanobacteriota</taxon>
        <taxon>Cyanophyceae</taxon>
        <taxon>Gloeomargaritales</taxon>
        <taxon>Gloeomargaritaceae</taxon>
        <taxon>Gloeomargarita</taxon>
    </lineage>
</organism>
<gene>
    <name evidence="2" type="ORF">GlitD10_2538</name>
</gene>
<dbReference type="EMBL" id="CP017675">
    <property type="protein sequence ID" value="APB34876.1"/>
    <property type="molecule type" value="Genomic_DNA"/>
</dbReference>
<evidence type="ECO:0000313" key="2">
    <source>
        <dbReference type="EMBL" id="APB34876.1"/>
    </source>
</evidence>
<keyword evidence="1" id="KW-1133">Transmembrane helix</keyword>
<dbReference type="AlphaFoldDB" id="A0A1J0AG09"/>
<accession>A0A1J0AG09</accession>
<evidence type="ECO:0008006" key="4">
    <source>
        <dbReference type="Google" id="ProtNLM"/>
    </source>
</evidence>
<dbReference type="PROSITE" id="PS00409">
    <property type="entry name" value="PROKAR_NTER_METHYL"/>
    <property type="match status" value="1"/>
</dbReference>
<dbReference type="Proteomes" id="UP000180235">
    <property type="component" value="Chromosome"/>
</dbReference>
<sequence length="188" mass="20163">MIQTNRHNPTNQGFTLVELIVVVAILGVVAAIAAPSWITLLTRQRLYDARGNALDKVREAQSQAIRTARPWEVCFRDVGNIVSVSVQPSDRSNNCANHTSWQPLLDAGANTVAIKTGTPGTTGALGNPTTGYSFRFSGIGDRIGMGAAAQQLVFIPRGQNNGPFYCVISETIVGSMREGTIRSGTMCR</sequence>
<dbReference type="RefSeq" id="WP_071455252.1">
    <property type="nucleotide sequence ID" value="NZ_CP017675.1"/>
</dbReference>
<dbReference type="InterPro" id="IPR012902">
    <property type="entry name" value="N_methyl_site"/>
</dbReference>
<dbReference type="SUPFAM" id="SSF54523">
    <property type="entry name" value="Pili subunits"/>
    <property type="match status" value="1"/>
</dbReference>
<dbReference type="NCBIfam" id="TIGR02532">
    <property type="entry name" value="IV_pilin_GFxxxE"/>
    <property type="match status" value="1"/>
</dbReference>
<evidence type="ECO:0000256" key="1">
    <source>
        <dbReference type="SAM" id="Phobius"/>
    </source>
</evidence>
<dbReference type="STRING" id="1188229.GlitD10_2538"/>
<dbReference type="Gene3D" id="3.30.700.10">
    <property type="entry name" value="Glycoprotein, Type 4 Pilin"/>
    <property type="match status" value="1"/>
</dbReference>